<dbReference type="EMBL" id="JABANO010022133">
    <property type="protein sequence ID" value="KAF4725685.1"/>
    <property type="molecule type" value="Genomic_DNA"/>
</dbReference>
<dbReference type="InterPro" id="IPR052674">
    <property type="entry name" value="SelWTH-like"/>
</dbReference>
<proteinExistence type="predicted"/>
<gene>
    <name evidence="2" type="ORF">FOZ63_007190</name>
</gene>
<dbReference type="Proteomes" id="UP000553632">
    <property type="component" value="Unassembled WGS sequence"/>
</dbReference>
<dbReference type="InterPro" id="IPR011249">
    <property type="entry name" value="Metalloenz_LuxS/M16"/>
</dbReference>
<protein>
    <submittedName>
        <fullName evidence="2">Uncharacterized protein</fullName>
    </submittedName>
</protein>
<evidence type="ECO:0000256" key="1">
    <source>
        <dbReference type="SAM" id="MobiDB-lite"/>
    </source>
</evidence>
<dbReference type="PANTHER" id="PTHR33638:SF1">
    <property type="entry name" value="SELENOPROTEIN H"/>
    <property type="match status" value="1"/>
</dbReference>
<evidence type="ECO:0000313" key="3">
    <source>
        <dbReference type="Proteomes" id="UP000553632"/>
    </source>
</evidence>
<evidence type="ECO:0000313" key="2">
    <source>
        <dbReference type="EMBL" id="KAF4725685.1"/>
    </source>
</evidence>
<dbReference type="GO" id="GO:0046872">
    <property type="term" value="F:metal ion binding"/>
    <property type="evidence" value="ECO:0007669"/>
    <property type="project" value="InterPro"/>
</dbReference>
<dbReference type="PANTHER" id="PTHR33638">
    <property type="entry name" value="SELENOPROTEIN H"/>
    <property type="match status" value="1"/>
</dbReference>
<comment type="caution">
    <text evidence="2">The sequence shown here is derived from an EMBL/GenBank/DDBJ whole genome shotgun (WGS) entry which is preliminary data.</text>
</comment>
<dbReference type="Gene3D" id="3.30.830.10">
    <property type="entry name" value="Metalloenzyme, LuxS/M16 peptidase-like"/>
    <property type="match status" value="1"/>
</dbReference>
<accession>A0A7J6RZG1</accession>
<dbReference type="SUPFAM" id="SSF63411">
    <property type="entry name" value="LuxS/MPP-like metallohydrolase"/>
    <property type="match status" value="1"/>
</dbReference>
<sequence>MMEDEPKAETAPTLPSVADSWTDAPQRVSMPKVANDRALVLLGGGMGKRPEWQVALLAEEILNSALFKRLREEARLTYDARGSFLVPDRPNTGTGHWTVAVHTDPADATQCAMETLRVVREQRMVDDSSLARAKAAVMGQLSQLQTANAFIMAMLDKPGGLDRIQQVTPEEVEAVFKAMRAGPRSAHVVVAEGEARNLCLVHLSTIAPPRKKGAEAIVKPKAKAKGKAKSKARAKAAATASVEGRSAAALAGALEERRPGTTVVVNENGQVKPRKGTFAVKVHGGKEVLALVAMPRPFKNLRELDMEEAATQVVEALNLMSTNSMNPINAFAFALLEELEPEHSSDYVTNTVVSPLSLFQTMASAAYGAQE</sequence>
<dbReference type="GO" id="GO:0005794">
    <property type="term" value="C:Golgi apparatus"/>
    <property type="evidence" value="ECO:0007669"/>
    <property type="project" value="TreeGrafter"/>
</dbReference>
<keyword evidence="3" id="KW-1185">Reference proteome</keyword>
<name>A0A7J6RZG1_PEROL</name>
<feature type="non-terminal residue" evidence="2">
    <location>
        <position position="371"/>
    </location>
</feature>
<feature type="region of interest" description="Disordered" evidence="1">
    <location>
        <begin position="1"/>
        <end position="29"/>
    </location>
</feature>
<dbReference type="AlphaFoldDB" id="A0A7J6RZG1"/>
<organism evidence="2 3">
    <name type="scientific">Perkinsus olseni</name>
    <name type="common">Perkinsus atlanticus</name>
    <dbReference type="NCBI Taxonomy" id="32597"/>
    <lineage>
        <taxon>Eukaryota</taxon>
        <taxon>Sar</taxon>
        <taxon>Alveolata</taxon>
        <taxon>Perkinsozoa</taxon>
        <taxon>Perkinsea</taxon>
        <taxon>Perkinsida</taxon>
        <taxon>Perkinsidae</taxon>
        <taxon>Perkinsus</taxon>
    </lineage>
</organism>
<reference evidence="2 3" key="1">
    <citation type="submission" date="2020-04" db="EMBL/GenBank/DDBJ databases">
        <title>Perkinsus olseni comparative genomics.</title>
        <authorList>
            <person name="Bogema D.R."/>
        </authorList>
    </citation>
    <scope>NUCLEOTIDE SEQUENCE [LARGE SCALE GENOMIC DNA]</scope>
    <source>
        <strain evidence="2 3">ATCC PRA-207</strain>
    </source>
</reference>